<evidence type="ECO:0000256" key="4">
    <source>
        <dbReference type="ARBA" id="ARBA00023015"/>
    </source>
</evidence>
<comment type="similarity">
    <text evidence="2">Belongs to the TAF4 family.</text>
</comment>
<evidence type="ECO:0000256" key="8">
    <source>
        <dbReference type="ARBA" id="ARBA00031747"/>
    </source>
</evidence>
<comment type="subcellular location">
    <subcellularLocation>
        <location evidence="1">Nucleus</location>
    </subcellularLocation>
</comment>
<gene>
    <name evidence="11" type="ORF">MSAN_00206600</name>
</gene>
<evidence type="ECO:0000256" key="5">
    <source>
        <dbReference type="ARBA" id="ARBA00023163"/>
    </source>
</evidence>
<evidence type="ECO:0000256" key="7">
    <source>
        <dbReference type="ARBA" id="ARBA00025346"/>
    </source>
</evidence>
<evidence type="ECO:0000256" key="3">
    <source>
        <dbReference type="ARBA" id="ARBA00017306"/>
    </source>
</evidence>
<evidence type="ECO:0000256" key="6">
    <source>
        <dbReference type="ARBA" id="ARBA00023242"/>
    </source>
</evidence>
<evidence type="ECO:0000256" key="2">
    <source>
        <dbReference type="ARBA" id="ARBA00006178"/>
    </source>
</evidence>
<evidence type="ECO:0000256" key="1">
    <source>
        <dbReference type="ARBA" id="ARBA00004123"/>
    </source>
</evidence>
<evidence type="ECO:0000313" key="12">
    <source>
        <dbReference type="Proteomes" id="UP000623467"/>
    </source>
</evidence>
<dbReference type="InterPro" id="IPR007900">
    <property type="entry name" value="TAF4_C"/>
</dbReference>
<dbReference type="GO" id="GO:0016251">
    <property type="term" value="F:RNA polymerase II general transcription initiation factor activity"/>
    <property type="evidence" value="ECO:0007669"/>
    <property type="project" value="TreeGrafter"/>
</dbReference>
<dbReference type="InterPro" id="IPR045144">
    <property type="entry name" value="TAF4"/>
</dbReference>
<dbReference type="PANTHER" id="PTHR15138:SF14">
    <property type="entry name" value="TRANSCRIPTION INITIATION FACTOR TFIID SUBUNIT 4"/>
    <property type="match status" value="1"/>
</dbReference>
<dbReference type="CDD" id="cd08045">
    <property type="entry name" value="HFD_TAF4"/>
    <property type="match status" value="1"/>
</dbReference>
<proteinExistence type="inferred from homology"/>
<evidence type="ECO:0000313" key="11">
    <source>
        <dbReference type="EMBL" id="KAF7377831.1"/>
    </source>
</evidence>
<dbReference type="GO" id="GO:0006367">
    <property type="term" value="P:transcription initiation at RNA polymerase II promoter"/>
    <property type="evidence" value="ECO:0007669"/>
    <property type="project" value="TreeGrafter"/>
</dbReference>
<evidence type="ECO:0000259" key="10">
    <source>
        <dbReference type="Pfam" id="PF05236"/>
    </source>
</evidence>
<keyword evidence="12" id="KW-1185">Reference proteome</keyword>
<dbReference type="OrthoDB" id="21060at2759"/>
<feature type="region of interest" description="Disordered" evidence="9">
    <location>
        <begin position="272"/>
        <end position="293"/>
    </location>
</feature>
<feature type="compositionally biased region" description="Polar residues" evidence="9">
    <location>
        <begin position="318"/>
        <end position="328"/>
    </location>
</feature>
<keyword evidence="4" id="KW-0805">Transcription regulation</keyword>
<feature type="region of interest" description="Disordered" evidence="9">
    <location>
        <begin position="318"/>
        <end position="367"/>
    </location>
</feature>
<dbReference type="PANTHER" id="PTHR15138">
    <property type="entry name" value="TRANSCRIPTION INITIATION FACTOR TFIID SUBUNIT 4"/>
    <property type="match status" value="1"/>
</dbReference>
<organism evidence="11 12">
    <name type="scientific">Mycena sanguinolenta</name>
    <dbReference type="NCBI Taxonomy" id="230812"/>
    <lineage>
        <taxon>Eukaryota</taxon>
        <taxon>Fungi</taxon>
        <taxon>Dikarya</taxon>
        <taxon>Basidiomycota</taxon>
        <taxon>Agaricomycotina</taxon>
        <taxon>Agaricomycetes</taxon>
        <taxon>Agaricomycetidae</taxon>
        <taxon>Agaricales</taxon>
        <taxon>Marasmiineae</taxon>
        <taxon>Mycenaceae</taxon>
        <taxon>Mycena</taxon>
    </lineage>
</organism>
<feature type="domain" description="Transcription initiation factor TFIID component TAF4 C-terminal" evidence="10">
    <location>
        <begin position="103"/>
        <end position="330"/>
    </location>
</feature>
<comment type="function">
    <text evidence="7">Functions as a component of the DNA-binding general transcription factor complex TFIID. Binding of TFIID to a promoter (with or without TATA element) is the initial step in pre-initiation complex (PIC) formation. TFIID plays a key role in the regulation of gene expression by RNA polymerase II through different activities such as transcription activator interaction, core promoter recognition and selectivity, TFIIA and TFIIB interaction, chromatin modification (histone acetylation by TAF1), facilitation of DNA opening and initiation of transcription.</text>
</comment>
<name>A0A8H7DNN7_9AGAR</name>
<dbReference type="EMBL" id="JACAZH010000001">
    <property type="protein sequence ID" value="KAF7377831.1"/>
    <property type="molecule type" value="Genomic_DNA"/>
</dbReference>
<dbReference type="GO" id="GO:0003677">
    <property type="term" value="F:DNA binding"/>
    <property type="evidence" value="ECO:0007669"/>
    <property type="project" value="TreeGrafter"/>
</dbReference>
<protein>
    <recommendedName>
        <fullName evidence="3">Transcription initiation factor TFIID subunit 4</fullName>
    </recommendedName>
    <alternativeName>
        <fullName evidence="8">TBP-associated factor 4</fullName>
    </alternativeName>
</protein>
<dbReference type="GO" id="GO:0005669">
    <property type="term" value="C:transcription factor TFIID complex"/>
    <property type="evidence" value="ECO:0007669"/>
    <property type="project" value="InterPro"/>
</dbReference>
<keyword evidence="5" id="KW-0804">Transcription</keyword>
<keyword evidence="6" id="KW-0539">Nucleus</keyword>
<evidence type="ECO:0000256" key="9">
    <source>
        <dbReference type="SAM" id="MobiDB-lite"/>
    </source>
</evidence>
<dbReference type="Proteomes" id="UP000623467">
    <property type="component" value="Unassembled WGS sequence"/>
</dbReference>
<comment type="caution">
    <text evidence="11">The sequence shown here is derived from an EMBL/GenBank/DDBJ whole genome shotgun (WGS) entry which is preliminary data.</text>
</comment>
<accession>A0A8H7DNN7</accession>
<sequence>MSGPPTIPGISAELWDSLIPMDGDVADSDPTPTVVTTPSTTTTTPAYLQTFSSQELSVFDIVNLRIRPTSPYVPQQQNMARQAIANSQQANAGALDTADVATLNDAIGSAGVDLRAEEESLQRAHQQPQSFGAFEDRSRKQPARPNFDVSFLGSTMRAIATQHKVTAGVPEDCVNYLALALRARLQDLVTGMIDAARHRTKAHFDRPSSLYEDGSATWGILVRSDVAKQLAALEKVEREEEAREREARQRVDDAITAAIIAVLDGEDARLELPDDDMDVDRPRPRKRAVSEEAGRKMTNAAANRAAGVTGKYAWLSSGNVSRPNSTGATPPPRPYKPSNAVTANPPTTPSRRGPTNAAYFSGRHVCN</sequence>
<feature type="region of interest" description="Disordered" evidence="9">
    <location>
        <begin position="122"/>
        <end position="144"/>
    </location>
</feature>
<dbReference type="AlphaFoldDB" id="A0A8H7DNN7"/>
<reference evidence="11" key="1">
    <citation type="submission" date="2020-05" db="EMBL/GenBank/DDBJ databases">
        <title>Mycena genomes resolve the evolution of fungal bioluminescence.</title>
        <authorList>
            <person name="Tsai I.J."/>
        </authorList>
    </citation>
    <scope>NUCLEOTIDE SEQUENCE</scope>
    <source>
        <strain evidence="11">160909Yilan</strain>
    </source>
</reference>
<dbReference type="Pfam" id="PF05236">
    <property type="entry name" value="TAF4"/>
    <property type="match status" value="1"/>
</dbReference>